<dbReference type="InterPro" id="IPR003663">
    <property type="entry name" value="Sugar/inositol_transpt"/>
</dbReference>
<dbReference type="InterPro" id="IPR020846">
    <property type="entry name" value="MFS_dom"/>
</dbReference>
<feature type="transmembrane region" description="Helical" evidence="9">
    <location>
        <begin position="334"/>
        <end position="355"/>
    </location>
</feature>
<dbReference type="EMBL" id="CAVLGL010000092">
    <property type="protein sequence ID" value="CAK1595604.1"/>
    <property type="molecule type" value="Genomic_DNA"/>
</dbReference>
<keyword evidence="7 9" id="KW-0472">Membrane</keyword>
<keyword evidence="8" id="KW-0325">Glycoprotein</keyword>
<dbReference type="AlphaFoldDB" id="A0AAV1LKE6"/>
<organism evidence="11 12">
    <name type="scientific">Parnassius mnemosyne</name>
    <name type="common">clouded apollo</name>
    <dbReference type="NCBI Taxonomy" id="213953"/>
    <lineage>
        <taxon>Eukaryota</taxon>
        <taxon>Metazoa</taxon>
        <taxon>Ecdysozoa</taxon>
        <taxon>Arthropoda</taxon>
        <taxon>Hexapoda</taxon>
        <taxon>Insecta</taxon>
        <taxon>Pterygota</taxon>
        <taxon>Neoptera</taxon>
        <taxon>Endopterygota</taxon>
        <taxon>Lepidoptera</taxon>
        <taxon>Glossata</taxon>
        <taxon>Ditrysia</taxon>
        <taxon>Papilionoidea</taxon>
        <taxon>Papilionidae</taxon>
        <taxon>Parnassiinae</taxon>
        <taxon>Parnassini</taxon>
        <taxon>Parnassius</taxon>
        <taxon>Driopa</taxon>
    </lineage>
</organism>
<dbReference type="Pfam" id="PF00083">
    <property type="entry name" value="Sugar_tr"/>
    <property type="match status" value="1"/>
</dbReference>
<keyword evidence="4" id="KW-0762">Sugar transport</keyword>
<dbReference type="InterPro" id="IPR005828">
    <property type="entry name" value="MFS_sugar_transport-like"/>
</dbReference>
<comment type="subcellular location">
    <subcellularLocation>
        <location evidence="1">Cell membrane</location>
        <topology evidence="1">Multi-pass membrane protein</topology>
    </subcellularLocation>
</comment>
<feature type="transmembrane region" description="Helical" evidence="9">
    <location>
        <begin position="406"/>
        <end position="423"/>
    </location>
</feature>
<keyword evidence="6 9" id="KW-1133">Transmembrane helix</keyword>
<dbReference type="SUPFAM" id="SSF103473">
    <property type="entry name" value="MFS general substrate transporter"/>
    <property type="match status" value="1"/>
</dbReference>
<comment type="caution">
    <text evidence="11">The sequence shown here is derived from an EMBL/GenBank/DDBJ whole genome shotgun (WGS) entry which is preliminary data.</text>
</comment>
<accession>A0AAV1LKE6</accession>
<dbReference type="PROSITE" id="PS50850">
    <property type="entry name" value="MFS"/>
    <property type="match status" value="1"/>
</dbReference>
<dbReference type="PANTHER" id="PTHR48021">
    <property type="match status" value="1"/>
</dbReference>
<evidence type="ECO:0000256" key="1">
    <source>
        <dbReference type="ARBA" id="ARBA00004651"/>
    </source>
</evidence>
<evidence type="ECO:0000313" key="12">
    <source>
        <dbReference type="Proteomes" id="UP001314205"/>
    </source>
</evidence>
<dbReference type="Gene3D" id="1.20.1250.20">
    <property type="entry name" value="MFS general substrate transporter like domains"/>
    <property type="match status" value="1"/>
</dbReference>
<feature type="transmembrane region" description="Helical" evidence="9">
    <location>
        <begin position="114"/>
        <end position="132"/>
    </location>
</feature>
<dbReference type="GO" id="GO:0005886">
    <property type="term" value="C:plasma membrane"/>
    <property type="evidence" value="ECO:0007669"/>
    <property type="project" value="UniProtKB-SubCell"/>
</dbReference>
<feature type="transmembrane region" description="Helical" evidence="9">
    <location>
        <begin position="144"/>
        <end position="165"/>
    </location>
</feature>
<keyword evidence="5 9" id="KW-0812">Transmembrane</keyword>
<dbReference type="PANTHER" id="PTHR48021:SF68">
    <property type="entry name" value="MAJOR FACILITATOR SUPERFAMILY (MFS) PROFILE DOMAIN-CONTAINING PROTEIN"/>
    <property type="match status" value="1"/>
</dbReference>
<evidence type="ECO:0000313" key="11">
    <source>
        <dbReference type="EMBL" id="CAK1595604.1"/>
    </source>
</evidence>
<protein>
    <recommendedName>
        <fullName evidence="10">Major facilitator superfamily (MFS) profile domain-containing protein</fullName>
    </recommendedName>
</protein>
<dbReference type="FunFam" id="1.20.1250.20:FF:000218">
    <property type="entry name" value="facilitated trehalose transporter Tret1"/>
    <property type="match status" value="1"/>
</dbReference>
<keyword evidence="12" id="KW-1185">Reference proteome</keyword>
<feature type="transmembrane region" description="Helical" evidence="9">
    <location>
        <begin position="171"/>
        <end position="189"/>
    </location>
</feature>
<feature type="domain" description="Major facilitator superfamily (MFS) profile" evidence="10">
    <location>
        <begin position="15"/>
        <end position="461"/>
    </location>
</feature>
<feature type="transmembrane region" description="Helical" evidence="9">
    <location>
        <begin position="265"/>
        <end position="287"/>
    </location>
</feature>
<keyword evidence="2" id="KW-0813">Transport</keyword>
<evidence type="ECO:0000256" key="2">
    <source>
        <dbReference type="ARBA" id="ARBA00022448"/>
    </source>
</evidence>
<evidence type="ECO:0000256" key="5">
    <source>
        <dbReference type="ARBA" id="ARBA00022692"/>
    </source>
</evidence>
<sequence>MSKSEKKYMPFMRQCFVTASVALNITGHGAVIGYAAVLITALRQPGSHIAVTPSEESWIASIVGFALIVGNLIMTPMVDTLGRKKSHLLTILPNMTGWFMLLMVNSVAGLITARFLQGVAMGMLGPLGSIIISEMTDPKNRGAFLTSVSLSLTIGVLFSHALGAYFSWQQNALICSFITFTSLLLIIYTPESPSWLIAKGRYDKGSEIFFWLRGRDREQELELEDMIAAQKSARKSSVGDQKQPIGTRIRRLLSYLRETSKKPEFYKPIIIMFLLYTMFQFAGINVISSYVIDIVHQLVGPGVNAKLIMVALDIERLVCNILAVFLMKTMKRRTLLFSSGAICVLSYLGKAGYAYSKANGLLHPPFDNQWIPLILIGSYMFSLTVGISSIPFTISGEIFPLEYRGLGGGISVLALSLNFFVAVKSFPMLNLAVGLPWTYCLYAGVVVACLSVIYFMLPETKDRTLQDIENSFRGWTAEDYRSAQPLNGKSIVEMRRCSSHILY</sequence>
<dbReference type="PROSITE" id="PS00217">
    <property type="entry name" value="SUGAR_TRANSPORT_2"/>
    <property type="match status" value="1"/>
</dbReference>
<gene>
    <name evidence="11" type="ORF">PARMNEM_LOCUS15055</name>
</gene>
<evidence type="ECO:0000256" key="9">
    <source>
        <dbReference type="SAM" id="Phobius"/>
    </source>
</evidence>
<keyword evidence="3" id="KW-1003">Cell membrane</keyword>
<feature type="transmembrane region" description="Helical" evidence="9">
    <location>
        <begin position="307"/>
        <end position="327"/>
    </location>
</feature>
<name>A0AAV1LKE6_9NEOP</name>
<evidence type="ECO:0000256" key="7">
    <source>
        <dbReference type="ARBA" id="ARBA00023136"/>
    </source>
</evidence>
<dbReference type="InterPro" id="IPR036259">
    <property type="entry name" value="MFS_trans_sf"/>
</dbReference>
<evidence type="ECO:0000256" key="4">
    <source>
        <dbReference type="ARBA" id="ARBA00022597"/>
    </source>
</evidence>
<evidence type="ECO:0000256" key="3">
    <source>
        <dbReference type="ARBA" id="ARBA00022475"/>
    </source>
</evidence>
<dbReference type="PRINTS" id="PR00171">
    <property type="entry name" value="SUGRTRNSPORT"/>
</dbReference>
<feature type="transmembrane region" description="Helical" evidence="9">
    <location>
        <begin position="435"/>
        <end position="457"/>
    </location>
</feature>
<proteinExistence type="predicted"/>
<evidence type="ECO:0000256" key="6">
    <source>
        <dbReference type="ARBA" id="ARBA00022989"/>
    </source>
</evidence>
<evidence type="ECO:0000256" key="8">
    <source>
        <dbReference type="ARBA" id="ARBA00023180"/>
    </source>
</evidence>
<feature type="transmembrane region" description="Helical" evidence="9">
    <location>
        <begin position="88"/>
        <end position="108"/>
    </location>
</feature>
<evidence type="ECO:0000259" key="10">
    <source>
        <dbReference type="PROSITE" id="PS50850"/>
    </source>
</evidence>
<dbReference type="Proteomes" id="UP001314205">
    <property type="component" value="Unassembled WGS sequence"/>
</dbReference>
<feature type="transmembrane region" description="Helical" evidence="9">
    <location>
        <begin position="370"/>
        <end position="394"/>
    </location>
</feature>
<dbReference type="GO" id="GO:0022857">
    <property type="term" value="F:transmembrane transporter activity"/>
    <property type="evidence" value="ECO:0007669"/>
    <property type="project" value="InterPro"/>
</dbReference>
<feature type="transmembrane region" description="Helical" evidence="9">
    <location>
        <begin position="59"/>
        <end position="76"/>
    </location>
</feature>
<dbReference type="InterPro" id="IPR050549">
    <property type="entry name" value="MFS_Trehalose_Transporter"/>
</dbReference>
<dbReference type="InterPro" id="IPR005829">
    <property type="entry name" value="Sugar_transporter_CS"/>
</dbReference>
<reference evidence="11 12" key="1">
    <citation type="submission" date="2023-11" db="EMBL/GenBank/DDBJ databases">
        <authorList>
            <person name="Hedman E."/>
            <person name="Englund M."/>
            <person name="Stromberg M."/>
            <person name="Nyberg Akerstrom W."/>
            <person name="Nylinder S."/>
            <person name="Jareborg N."/>
            <person name="Kallberg Y."/>
            <person name="Kronander E."/>
        </authorList>
    </citation>
    <scope>NUCLEOTIDE SEQUENCE [LARGE SCALE GENOMIC DNA]</scope>
</reference>